<comment type="caution">
    <text evidence="2">The sequence shown here is derived from an EMBL/GenBank/DDBJ whole genome shotgun (WGS) entry which is preliminary data.</text>
</comment>
<organism evidence="2 3">
    <name type="scientific">Actinocatenispora comari</name>
    <dbReference type="NCBI Taxonomy" id="2807577"/>
    <lineage>
        <taxon>Bacteria</taxon>
        <taxon>Bacillati</taxon>
        <taxon>Actinomycetota</taxon>
        <taxon>Actinomycetes</taxon>
        <taxon>Micromonosporales</taxon>
        <taxon>Micromonosporaceae</taxon>
        <taxon>Actinocatenispora</taxon>
    </lineage>
</organism>
<dbReference type="EMBL" id="BOPO01000063">
    <property type="protein sequence ID" value="GIL28371.1"/>
    <property type="molecule type" value="Genomic_DNA"/>
</dbReference>
<gene>
    <name evidence="2" type="ORF">NUM_36250</name>
</gene>
<dbReference type="AlphaFoldDB" id="A0A8J4ELC9"/>
<proteinExistence type="predicted"/>
<evidence type="ECO:0000256" key="1">
    <source>
        <dbReference type="SAM" id="MobiDB-lite"/>
    </source>
</evidence>
<evidence type="ECO:0000313" key="2">
    <source>
        <dbReference type="EMBL" id="GIL28371.1"/>
    </source>
</evidence>
<protein>
    <submittedName>
        <fullName evidence="2">Uncharacterized protein</fullName>
    </submittedName>
</protein>
<feature type="region of interest" description="Disordered" evidence="1">
    <location>
        <begin position="42"/>
        <end position="109"/>
    </location>
</feature>
<evidence type="ECO:0000313" key="3">
    <source>
        <dbReference type="Proteomes" id="UP000614996"/>
    </source>
</evidence>
<feature type="compositionally biased region" description="Basic and acidic residues" evidence="1">
    <location>
        <begin position="43"/>
        <end position="55"/>
    </location>
</feature>
<sequence length="109" mass="11208">MPIASATVPAAEPCCAVIVVTSPAGDRVAAARRARNVAASMRRVPDSFRPNERPRATAPVGTAARGVGIEGGRGAQYRTGPETWWCADGGQDQPPGVMLNEPLDSGPGV</sequence>
<reference evidence="3" key="1">
    <citation type="journal article" date="2021" name="Int. J. Syst. Evol. Microbiol.">
        <title>Actinocatenispora comari sp. nov., an endophytic actinomycete isolated from aerial parts of Comarum salesowianum.</title>
        <authorList>
            <person name="Oyunbileg N."/>
            <person name="Iizaka Y."/>
            <person name="Hamada M."/>
            <person name="Davaapurev B.O."/>
            <person name="Fukumoto A."/>
            <person name="Tsetseg B."/>
            <person name="Kato F."/>
            <person name="Tamura T."/>
            <person name="Batkhuu J."/>
            <person name="Anzai Y."/>
        </authorList>
    </citation>
    <scope>NUCLEOTIDE SEQUENCE [LARGE SCALE GENOMIC DNA]</scope>
    <source>
        <strain evidence="3">NUM-2625</strain>
    </source>
</reference>
<name>A0A8J4ELC9_9ACTN</name>
<accession>A0A8J4ELC9</accession>
<dbReference type="Proteomes" id="UP000614996">
    <property type="component" value="Unassembled WGS sequence"/>
</dbReference>
<keyword evidence="3" id="KW-1185">Reference proteome</keyword>